<keyword evidence="17 19" id="KW-0406">Ion transport</keyword>
<evidence type="ECO:0000256" key="5">
    <source>
        <dbReference type="ARBA" id="ARBA00022475"/>
    </source>
</evidence>
<keyword evidence="13 19" id="KW-0249">Electron transport</keyword>
<feature type="domain" description="Cytochrome c" evidence="23">
    <location>
        <begin position="208"/>
        <end position="289"/>
    </location>
</feature>
<keyword evidence="16 19" id="KW-0408">Iron</keyword>
<keyword evidence="7 19" id="KW-0349">Heme</keyword>
<dbReference type="GO" id="GO:0046872">
    <property type="term" value="F:metal ion binding"/>
    <property type="evidence" value="ECO:0007669"/>
    <property type="project" value="UniProtKB-KW"/>
</dbReference>
<keyword evidence="12 19" id="KW-0375">Hydrogen ion transport</keyword>
<evidence type="ECO:0000256" key="17">
    <source>
        <dbReference type="ARBA" id="ARBA00023065"/>
    </source>
</evidence>
<dbReference type="PANTHER" id="PTHR33751">
    <property type="entry name" value="CBB3-TYPE CYTOCHROME C OXIDASE SUBUNIT FIXP"/>
    <property type="match status" value="1"/>
</dbReference>
<evidence type="ECO:0000256" key="21">
    <source>
        <dbReference type="PIRSR" id="PIRSR000006-2"/>
    </source>
</evidence>
<dbReference type="GO" id="GO:0006119">
    <property type="term" value="P:oxidative phosphorylation"/>
    <property type="evidence" value="ECO:0007669"/>
    <property type="project" value="UniProtKB-UniPathway"/>
</dbReference>
<dbReference type="InterPro" id="IPR004678">
    <property type="entry name" value="Cyt_c_oxidase_cbb3_su3"/>
</dbReference>
<evidence type="ECO:0000256" key="12">
    <source>
        <dbReference type="ARBA" id="ARBA00022781"/>
    </source>
</evidence>
<evidence type="ECO:0000256" key="11">
    <source>
        <dbReference type="ARBA" id="ARBA00022737"/>
    </source>
</evidence>
<dbReference type="InterPro" id="IPR032858">
    <property type="entry name" value="CcoP_N"/>
</dbReference>
<evidence type="ECO:0000256" key="20">
    <source>
        <dbReference type="PIRSR" id="PIRSR000006-1"/>
    </source>
</evidence>
<keyword evidence="6 19" id="KW-0997">Cell inner membrane</keyword>
<dbReference type="InterPro" id="IPR038414">
    <property type="entry name" value="CcoP_N_sf"/>
</dbReference>
<dbReference type="GO" id="GO:1902600">
    <property type="term" value="P:proton transmembrane transport"/>
    <property type="evidence" value="ECO:0007669"/>
    <property type="project" value="UniProtKB-KW"/>
</dbReference>
<accession>A0A6L8WAM4</accession>
<feature type="binding site" description="axial binding residue" evidence="20">
    <location>
        <position position="225"/>
    </location>
    <ligand>
        <name>heme c</name>
        <dbReference type="ChEBI" id="CHEBI:61717"/>
        <label>2</label>
    </ligand>
    <ligandPart>
        <name>Fe</name>
        <dbReference type="ChEBI" id="CHEBI:18248"/>
    </ligandPart>
</feature>
<dbReference type="UniPathway" id="UPA00705"/>
<dbReference type="GO" id="GO:0005886">
    <property type="term" value="C:plasma membrane"/>
    <property type="evidence" value="ECO:0007669"/>
    <property type="project" value="UniProtKB-SubCell"/>
</dbReference>
<dbReference type="RefSeq" id="WP_161316622.1">
    <property type="nucleotide sequence ID" value="NZ_WTUW01000009.1"/>
</dbReference>
<protein>
    <recommendedName>
        <fullName evidence="19">Cbb3-type cytochrome c oxidase subunit</fullName>
    </recommendedName>
</protein>
<dbReference type="InterPro" id="IPR009056">
    <property type="entry name" value="Cyt_c-like_dom"/>
</dbReference>
<dbReference type="Gene3D" id="1.10.760.10">
    <property type="entry name" value="Cytochrome c-like domain"/>
    <property type="match status" value="2"/>
</dbReference>
<dbReference type="EMBL" id="WTUW01000009">
    <property type="protein sequence ID" value="MZR32045.1"/>
    <property type="molecule type" value="Genomic_DNA"/>
</dbReference>
<feature type="binding site" description="covalent" evidence="21">
    <location>
        <position position="124"/>
    </location>
    <ligand>
        <name>heme c</name>
        <dbReference type="ChEBI" id="CHEBI:61717"/>
        <label>1</label>
    </ligand>
</feature>
<keyword evidence="8 19" id="KW-0679">Respiratory chain</keyword>
<evidence type="ECO:0000256" key="7">
    <source>
        <dbReference type="ARBA" id="ARBA00022617"/>
    </source>
</evidence>
<evidence type="ECO:0000256" key="10">
    <source>
        <dbReference type="ARBA" id="ARBA00022723"/>
    </source>
</evidence>
<dbReference type="GO" id="GO:0020037">
    <property type="term" value="F:heme binding"/>
    <property type="evidence" value="ECO:0007669"/>
    <property type="project" value="InterPro"/>
</dbReference>
<evidence type="ECO:0000313" key="25">
    <source>
        <dbReference type="Proteomes" id="UP000476030"/>
    </source>
</evidence>
<comment type="cofactor">
    <cofactor evidence="19 21">
        <name>heme c</name>
        <dbReference type="ChEBI" id="CHEBI:61717"/>
    </cofactor>
    <text evidence="19 21">Binds 2 heme C groups per subunit.</text>
</comment>
<keyword evidence="4 19" id="KW-0813">Transport</keyword>
<dbReference type="NCBIfam" id="TIGR00782">
    <property type="entry name" value="ccoP"/>
    <property type="match status" value="1"/>
</dbReference>
<dbReference type="GO" id="GO:0016491">
    <property type="term" value="F:oxidoreductase activity"/>
    <property type="evidence" value="ECO:0007669"/>
    <property type="project" value="UniProtKB-KW"/>
</dbReference>
<dbReference type="SUPFAM" id="SSF46626">
    <property type="entry name" value="Cytochrome c"/>
    <property type="match status" value="2"/>
</dbReference>
<evidence type="ECO:0000256" key="22">
    <source>
        <dbReference type="SAM" id="Phobius"/>
    </source>
</evidence>
<feature type="domain" description="Cytochrome c" evidence="23">
    <location>
        <begin position="108"/>
        <end position="197"/>
    </location>
</feature>
<evidence type="ECO:0000256" key="19">
    <source>
        <dbReference type="PIRNR" id="PIRNR000006"/>
    </source>
</evidence>
<dbReference type="Pfam" id="PF13442">
    <property type="entry name" value="Cytochrome_CBB3"/>
    <property type="match status" value="1"/>
</dbReference>
<dbReference type="AlphaFoldDB" id="A0A6L8WAM4"/>
<comment type="function">
    <text evidence="19">C-type cytochrome. Part of the cbb3-type cytochrome c oxidase complex.</text>
</comment>
<keyword evidence="10 19" id="KW-0479">Metal-binding</keyword>
<reference evidence="24 25" key="1">
    <citation type="submission" date="2019-12" db="EMBL/GenBank/DDBJ databases">
        <title>Snethiella sp. nov. sp. isolated from sea sand.</title>
        <authorList>
            <person name="Kim J."/>
            <person name="Jeong S.E."/>
            <person name="Jung H.S."/>
            <person name="Jeon C.O."/>
        </authorList>
    </citation>
    <scope>NUCLEOTIDE SEQUENCE [LARGE SCALE GENOMIC DNA]</scope>
    <source>
        <strain evidence="24 25">DP05</strain>
    </source>
</reference>
<evidence type="ECO:0000256" key="16">
    <source>
        <dbReference type="ARBA" id="ARBA00023004"/>
    </source>
</evidence>
<evidence type="ECO:0000256" key="15">
    <source>
        <dbReference type="ARBA" id="ARBA00023002"/>
    </source>
</evidence>
<evidence type="ECO:0000256" key="2">
    <source>
        <dbReference type="ARBA" id="ARBA00004673"/>
    </source>
</evidence>
<keyword evidence="5 19" id="KW-1003">Cell membrane</keyword>
<evidence type="ECO:0000259" key="23">
    <source>
        <dbReference type="PROSITE" id="PS51007"/>
    </source>
</evidence>
<organism evidence="24 25">
    <name type="scientific">Sneathiella litorea</name>
    <dbReference type="NCBI Taxonomy" id="2606216"/>
    <lineage>
        <taxon>Bacteria</taxon>
        <taxon>Pseudomonadati</taxon>
        <taxon>Pseudomonadota</taxon>
        <taxon>Alphaproteobacteria</taxon>
        <taxon>Sneathiellales</taxon>
        <taxon>Sneathiellaceae</taxon>
        <taxon>Sneathiella</taxon>
    </lineage>
</organism>
<feature type="transmembrane region" description="Helical" evidence="22">
    <location>
        <begin position="33"/>
        <end position="54"/>
    </location>
</feature>
<evidence type="ECO:0000256" key="6">
    <source>
        <dbReference type="ARBA" id="ARBA00022519"/>
    </source>
</evidence>
<sequence>MEIEERDKYTGHMTTGHDWNGIKELNTGVPNAVWIFLFISFVFSVICWILWPAWPLGDTYTKGLLQTDQLKRVDQVVERAIDERVVWTNRITGLDYGEIQSDPGLMQIVRENGGRLFLDNCAACHGEKGEGGPGFPALKDGAWLWGGTPEAISDTIRFGINSEHENSRTSEMLAFGRDQMLARGEIIKLTDYVQSLSHASPDQEARKDDIASGKALFLENCSACHGENAKGNIEMGAPDLTDSHWIYGGTRETIFKSIWNGRKGHMPSWQGRISEVDQKILTLYLLDISVEER</sequence>
<dbReference type="Pfam" id="PF14715">
    <property type="entry name" value="FixP_N"/>
    <property type="match status" value="1"/>
</dbReference>
<evidence type="ECO:0000256" key="14">
    <source>
        <dbReference type="ARBA" id="ARBA00022989"/>
    </source>
</evidence>
<keyword evidence="18 19" id="KW-0472">Membrane</keyword>
<name>A0A6L8WAM4_9PROT</name>
<comment type="caution">
    <text evidence="24">The sequence shown here is derived from an EMBL/GenBank/DDBJ whole genome shotgun (WGS) entry which is preliminary data.</text>
</comment>
<evidence type="ECO:0000256" key="3">
    <source>
        <dbReference type="ARBA" id="ARBA00006113"/>
    </source>
</evidence>
<dbReference type="InterPro" id="IPR036909">
    <property type="entry name" value="Cyt_c-like_dom_sf"/>
</dbReference>
<keyword evidence="11" id="KW-0677">Repeat</keyword>
<dbReference type="GO" id="GO:0009055">
    <property type="term" value="F:electron transfer activity"/>
    <property type="evidence" value="ECO:0007669"/>
    <property type="project" value="InterPro"/>
</dbReference>
<feature type="binding site" description="axial binding residue" evidence="20">
    <location>
        <position position="172"/>
    </location>
    <ligand>
        <name>heme c</name>
        <dbReference type="ChEBI" id="CHEBI:61717"/>
        <label>2</label>
    </ligand>
    <ligandPart>
        <name>Fe</name>
        <dbReference type="ChEBI" id="CHEBI:18248"/>
    </ligandPart>
</feature>
<evidence type="ECO:0000256" key="1">
    <source>
        <dbReference type="ARBA" id="ARBA00004533"/>
    </source>
</evidence>
<comment type="subunit">
    <text evidence="19">Component of the cbb3-type cytochrome c oxidase.</text>
</comment>
<feature type="binding site" description="covalent" evidence="21">
    <location>
        <position position="121"/>
    </location>
    <ligand>
        <name>heme c</name>
        <dbReference type="ChEBI" id="CHEBI:61717"/>
        <label>1</label>
    </ligand>
</feature>
<feature type="binding site" description="covalent" evidence="21">
    <location>
        <position position="224"/>
    </location>
    <ligand>
        <name>heme c</name>
        <dbReference type="ChEBI" id="CHEBI:61717"/>
        <label>2</label>
    </ligand>
</feature>
<dbReference type="Pfam" id="PF00034">
    <property type="entry name" value="Cytochrom_C"/>
    <property type="match status" value="1"/>
</dbReference>
<proteinExistence type="inferred from homology"/>
<dbReference type="Proteomes" id="UP000476030">
    <property type="component" value="Unassembled WGS sequence"/>
</dbReference>
<evidence type="ECO:0000256" key="9">
    <source>
        <dbReference type="ARBA" id="ARBA00022692"/>
    </source>
</evidence>
<comment type="similarity">
    <text evidence="3 19">Belongs to the CcoP / FixP family.</text>
</comment>
<gene>
    <name evidence="24" type="primary">ccoP</name>
    <name evidence="24" type="ORF">GQE98_15505</name>
</gene>
<keyword evidence="14 22" id="KW-1133">Transmembrane helix</keyword>
<comment type="pathway">
    <text evidence="2 19">Energy metabolism; oxidative phosphorylation.</text>
</comment>
<keyword evidence="15 19" id="KW-0560">Oxidoreductase</keyword>
<keyword evidence="25" id="KW-1185">Reference proteome</keyword>
<evidence type="ECO:0000256" key="13">
    <source>
        <dbReference type="ARBA" id="ARBA00022982"/>
    </source>
</evidence>
<keyword evidence="9 22" id="KW-0812">Transmembrane</keyword>
<evidence type="ECO:0000256" key="8">
    <source>
        <dbReference type="ARBA" id="ARBA00022660"/>
    </source>
</evidence>
<feature type="binding site" description="axial binding residue" evidence="20">
    <location>
        <position position="125"/>
    </location>
    <ligand>
        <name>heme c</name>
        <dbReference type="ChEBI" id="CHEBI:61717"/>
        <label>1</label>
    </ligand>
    <ligandPart>
        <name>Fe</name>
        <dbReference type="ChEBI" id="CHEBI:18248"/>
    </ligandPart>
</feature>
<evidence type="ECO:0000256" key="18">
    <source>
        <dbReference type="ARBA" id="ARBA00023136"/>
    </source>
</evidence>
<comment type="subcellular location">
    <subcellularLocation>
        <location evidence="1 19">Cell inner membrane</location>
    </subcellularLocation>
</comment>
<feature type="binding site" description="covalent" evidence="21">
    <location>
        <position position="221"/>
    </location>
    <ligand>
        <name>heme c</name>
        <dbReference type="ChEBI" id="CHEBI:61717"/>
        <label>2</label>
    </ligand>
</feature>
<dbReference type="PANTHER" id="PTHR33751:SF1">
    <property type="entry name" value="CBB3-TYPE CYTOCHROME C OXIDASE SUBUNIT FIXP"/>
    <property type="match status" value="1"/>
</dbReference>
<dbReference type="PROSITE" id="PS51007">
    <property type="entry name" value="CYTC"/>
    <property type="match status" value="2"/>
</dbReference>
<dbReference type="PIRSF" id="PIRSF000006">
    <property type="entry name" value="Cbb3-Cox_fixP"/>
    <property type="match status" value="1"/>
</dbReference>
<evidence type="ECO:0000256" key="4">
    <source>
        <dbReference type="ARBA" id="ARBA00022448"/>
    </source>
</evidence>
<dbReference type="Gene3D" id="6.10.280.130">
    <property type="match status" value="1"/>
</dbReference>
<evidence type="ECO:0000313" key="24">
    <source>
        <dbReference type="EMBL" id="MZR32045.1"/>
    </source>
</evidence>
<feature type="binding site" description="axial binding residue" evidence="20">
    <location>
        <position position="266"/>
    </location>
    <ligand>
        <name>heme c</name>
        <dbReference type="ChEBI" id="CHEBI:61717"/>
        <label>1</label>
    </ligand>
    <ligandPart>
        <name>Fe</name>
        <dbReference type="ChEBI" id="CHEBI:18248"/>
    </ligandPart>
</feature>
<dbReference type="InterPro" id="IPR050597">
    <property type="entry name" value="Cytochrome_c_Oxidase_Subunit"/>
</dbReference>